<feature type="region of interest" description="Disordered" evidence="1">
    <location>
        <begin position="316"/>
        <end position="351"/>
    </location>
</feature>
<feature type="transmembrane region" description="Helical" evidence="2">
    <location>
        <begin position="217"/>
        <end position="246"/>
    </location>
</feature>
<feature type="transmembrane region" description="Helical" evidence="2">
    <location>
        <begin position="53"/>
        <end position="73"/>
    </location>
</feature>
<evidence type="ECO:0000256" key="1">
    <source>
        <dbReference type="SAM" id="MobiDB-lite"/>
    </source>
</evidence>
<feature type="compositionally biased region" description="Polar residues" evidence="1">
    <location>
        <begin position="319"/>
        <end position="338"/>
    </location>
</feature>
<comment type="caution">
    <text evidence="3">The sequence shown here is derived from an EMBL/GenBank/DDBJ whole genome shotgun (WGS) entry which is preliminary data.</text>
</comment>
<dbReference type="EMBL" id="JANIEX010000684">
    <property type="protein sequence ID" value="KAJ3564191.1"/>
    <property type="molecule type" value="Genomic_DNA"/>
</dbReference>
<feature type="transmembrane region" description="Helical" evidence="2">
    <location>
        <begin position="175"/>
        <end position="196"/>
    </location>
</feature>
<evidence type="ECO:0000313" key="3">
    <source>
        <dbReference type="EMBL" id="KAJ3564191.1"/>
    </source>
</evidence>
<feature type="transmembrane region" description="Helical" evidence="2">
    <location>
        <begin position="105"/>
        <end position="126"/>
    </location>
</feature>
<feature type="transmembrane region" description="Helical" evidence="2">
    <location>
        <begin position="20"/>
        <end position="41"/>
    </location>
</feature>
<evidence type="ECO:0000256" key="2">
    <source>
        <dbReference type="SAM" id="Phobius"/>
    </source>
</evidence>
<organism evidence="3 4">
    <name type="scientific">Leucocoprinus birnbaumii</name>
    <dbReference type="NCBI Taxonomy" id="56174"/>
    <lineage>
        <taxon>Eukaryota</taxon>
        <taxon>Fungi</taxon>
        <taxon>Dikarya</taxon>
        <taxon>Basidiomycota</taxon>
        <taxon>Agaricomycotina</taxon>
        <taxon>Agaricomycetes</taxon>
        <taxon>Agaricomycetidae</taxon>
        <taxon>Agaricales</taxon>
        <taxon>Agaricineae</taxon>
        <taxon>Agaricaceae</taxon>
        <taxon>Leucocoprinus</taxon>
    </lineage>
</organism>
<dbReference type="AlphaFoldDB" id="A0AAD5YRV4"/>
<evidence type="ECO:0000313" key="4">
    <source>
        <dbReference type="Proteomes" id="UP001213000"/>
    </source>
</evidence>
<feature type="transmembrane region" description="Helical" evidence="2">
    <location>
        <begin position="138"/>
        <end position="163"/>
    </location>
</feature>
<keyword evidence="2" id="KW-0472">Membrane</keyword>
<keyword evidence="2" id="KW-1133">Transmembrane helix</keyword>
<reference evidence="3" key="1">
    <citation type="submission" date="2022-07" db="EMBL/GenBank/DDBJ databases">
        <title>Genome Sequence of Leucocoprinus birnbaumii.</title>
        <authorList>
            <person name="Buettner E."/>
        </authorList>
    </citation>
    <scope>NUCLEOTIDE SEQUENCE</scope>
    <source>
        <strain evidence="3">VT141</strain>
    </source>
</reference>
<protein>
    <submittedName>
        <fullName evidence="3">Uncharacterized protein</fullName>
    </submittedName>
</protein>
<keyword evidence="2" id="KW-0812">Transmembrane</keyword>
<keyword evidence="4" id="KW-1185">Reference proteome</keyword>
<proteinExistence type="predicted"/>
<name>A0AAD5YRV4_9AGAR</name>
<dbReference type="Proteomes" id="UP001213000">
    <property type="component" value="Unassembled WGS sequence"/>
</dbReference>
<feature type="transmembrane region" description="Helical" evidence="2">
    <location>
        <begin position="252"/>
        <end position="271"/>
    </location>
</feature>
<sequence>MGHQVPLALSRLCAVFTECILYGFYAITFAYTLQALLFSKFRPKRIYEVNKPVLIGTTSLFFIVTGDVALNFYRSLLAFIFSQDPGGAEAEYNNVSGWLNITETAFVLFGTLISNWILLHRLWILWHRGWKWISAPSVLWIGSLFCSIRIIVLEASFSGPGVFNSSDILPYGAGFWAASILINISTTVLTVYRIWLVEESNKKSGLQPVEIDEFPRTTVHFLICIIVESGLLNTISAVATFVTYIIKNNSVYIMTAIELPVAGLACNLIILRANRRTKRLLRVKMKQATSGGSDLTGFPIGVPDTIPLSIHTVSERAGASTTDATVSESLTRSDLGHSSRSRSRIEELPYP</sequence>
<gene>
    <name evidence="3" type="ORF">NP233_g8455</name>
</gene>
<accession>A0AAD5YRV4</accession>